<name>A0A379MWA3_9BACT</name>
<organism evidence="3 4">
    <name type="scientific">Rikenella microfusus</name>
    <dbReference type="NCBI Taxonomy" id="28139"/>
    <lineage>
        <taxon>Bacteria</taxon>
        <taxon>Pseudomonadati</taxon>
        <taxon>Bacteroidota</taxon>
        <taxon>Bacteroidia</taxon>
        <taxon>Bacteroidales</taxon>
        <taxon>Rikenellaceae</taxon>
        <taxon>Rikenella</taxon>
    </lineage>
</organism>
<dbReference type="RefSeq" id="WP_051214418.1">
    <property type="nucleotide sequence ID" value="NZ_CALVFX010000012.1"/>
</dbReference>
<dbReference type="Proteomes" id="UP000255233">
    <property type="component" value="Unassembled WGS sequence"/>
</dbReference>
<dbReference type="InterPro" id="IPR011250">
    <property type="entry name" value="OMP/PagP_B-barrel"/>
</dbReference>
<feature type="domain" description="Outer membrane protein beta-barrel" evidence="2">
    <location>
        <begin position="19"/>
        <end position="170"/>
    </location>
</feature>
<dbReference type="AlphaFoldDB" id="A0A379MWA3"/>
<evidence type="ECO:0000313" key="4">
    <source>
        <dbReference type="Proteomes" id="UP000255233"/>
    </source>
</evidence>
<dbReference type="OrthoDB" id="1150526at2"/>
<dbReference type="SUPFAM" id="SSF56925">
    <property type="entry name" value="OMPA-like"/>
    <property type="match status" value="1"/>
</dbReference>
<evidence type="ECO:0000259" key="2">
    <source>
        <dbReference type="Pfam" id="PF13568"/>
    </source>
</evidence>
<dbReference type="EMBL" id="UGVL01000001">
    <property type="protein sequence ID" value="SUE35127.1"/>
    <property type="molecule type" value="Genomic_DNA"/>
</dbReference>
<sequence length="196" mass="21273">MKKIFLFLVFAFAVSVAAAQVKGFGFGPRAGVNLADYMNSPGSARTGVYAGAFADYNITHRWGIETGVYYSQLGSTNNVEVGYASQTIHRMEYLSVPLVGKFNFLGGFRVIAGVEGLFNLSAERKEKNGGPTTRMENVRSSNIAFTIGAGYLLRCGLDLTASYSKGFHSAIMHSGETTCPTYFRVAVGWRFIGTNK</sequence>
<keyword evidence="4" id="KW-1185">Reference proteome</keyword>
<gene>
    <name evidence="3" type="ORF">NCTC11190_02373</name>
</gene>
<accession>A0A379MWA3</accession>
<feature type="chain" id="PRO_5016888158" description="Outer membrane protein beta-barrel domain-containing protein" evidence="1">
    <location>
        <begin position="19"/>
        <end position="196"/>
    </location>
</feature>
<evidence type="ECO:0000256" key="1">
    <source>
        <dbReference type="SAM" id="SignalP"/>
    </source>
</evidence>
<proteinExistence type="predicted"/>
<evidence type="ECO:0000313" key="3">
    <source>
        <dbReference type="EMBL" id="SUE35127.1"/>
    </source>
</evidence>
<keyword evidence="1" id="KW-0732">Signal</keyword>
<dbReference type="Gene3D" id="2.40.160.20">
    <property type="match status" value="1"/>
</dbReference>
<dbReference type="STRING" id="880526.GCA_000427365_01447"/>
<dbReference type="InterPro" id="IPR025665">
    <property type="entry name" value="Beta-barrel_OMP_2"/>
</dbReference>
<dbReference type="Pfam" id="PF13568">
    <property type="entry name" value="OMP_b-brl_2"/>
    <property type="match status" value="1"/>
</dbReference>
<protein>
    <recommendedName>
        <fullName evidence="2">Outer membrane protein beta-barrel domain-containing protein</fullName>
    </recommendedName>
</protein>
<reference evidence="3 4" key="1">
    <citation type="submission" date="2018-06" db="EMBL/GenBank/DDBJ databases">
        <authorList>
            <consortium name="Pathogen Informatics"/>
            <person name="Doyle S."/>
        </authorList>
    </citation>
    <scope>NUCLEOTIDE SEQUENCE [LARGE SCALE GENOMIC DNA]</scope>
    <source>
        <strain evidence="3 4">NCTC11190</strain>
    </source>
</reference>
<feature type="signal peptide" evidence="1">
    <location>
        <begin position="1"/>
        <end position="18"/>
    </location>
</feature>